<accession>A0AAD3XGI1</accession>
<evidence type="ECO:0000313" key="3">
    <source>
        <dbReference type="Proteomes" id="UP001279734"/>
    </source>
</evidence>
<reference evidence="2" key="1">
    <citation type="submission" date="2023-05" db="EMBL/GenBank/DDBJ databases">
        <title>Nepenthes gracilis genome sequencing.</title>
        <authorList>
            <person name="Fukushima K."/>
        </authorList>
    </citation>
    <scope>NUCLEOTIDE SEQUENCE</scope>
    <source>
        <strain evidence="2">SING2019-196</strain>
    </source>
</reference>
<proteinExistence type="predicted"/>
<gene>
    <name evidence="2" type="ORF">Nepgr_005335</name>
</gene>
<organism evidence="2 3">
    <name type="scientific">Nepenthes gracilis</name>
    <name type="common">Slender pitcher plant</name>
    <dbReference type="NCBI Taxonomy" id="150966"/>
    <lineage>
        <taxon>Eukaryota</taxon>
        <taxon>Viridiplantae</taxon>
        <taxon>Streptophyta</taxon>
        <taxon>Embryophyta</taxon>
        <taxon>Tracheophyta</taxon>
        <taxon>Spermatophyta</taxon>
        <taxon>Magnoliopsida</taxon>
        <taxon>eudicotyledons</taxon>
        <taxon>Gunneridae</taxon>
        <taxon>Pentapetalae</taxon>
        <taxon>Caryophyllales</taxon>
        <taxon>Nepenthaceae</taxon>
        <taxon>Nepenthes</taxon>
    </lineage>
</organism>
<evidence type="ECO:0000256" key="1">
    <source>
        <dbReference type="SAM" id="MobiDB-lite"/>
    </source>
</evidence>
<dbReference type="EMBL" id="BSYO01000004">
    <property type="protein sequence ID" value="GMH03496.1"/>
    <property type="molecule type" value="Genomic_DNA"/>
</dbReference>
<evidence type="ECO:0000313" key="2">
    <source>
        <dbReference type="EMBL" id="GMH03496.1"/>
    </source>
</evidence>
<dbReference type="Proteomes" id="UP001279734">
    <property type="component" value="Unassembled WGS sequence"/>
</dbReference>
<sequence length="89" mass="9551">MGFAAPFRPPQKATARMAPGIPAIPPPSPTSLSSRATNFRISESIEDIHQATGYINSAYLQDAPRKIERCIEAHHCNPKAVPNNVVASA</sequence>
<comment type="caution">
    <text evidence="2">The sequence shown here is derived from an EMBL/GenBank/DDBJ whole genome shotgun (WGS) entry which is preliminary data.</text>
</comment>
<feature type="region of interest" description="Disordered" evidence="1">
    <location>
        <begin position="1"/>
        <end position="34"/>
    </location>
</feature>
<keyword evidence="3" id="KW-1185">Reference proteome</keyword>
<dbReference type="AlphaFoldDB" id="A0AAD3XGI1"/>
<name>A0AAD3XGI1_NEPGR</name>
<protein>
    <submittedName>
        <fullName evidence="2">Uncharacterized protein</fullName>
    </submittedName>
</protein>